<accession>A0ABR7VFQ8</accession>
<feature type="chain" id="PRO_5046619127" description="Dihydroorotase" evidence="1">
    <location>
        <begin position="18"/>
        <end position="121"/>
    </location>
</feature>
<dbReference type="Proteomes" id="UP000598350">
    <property type="component" value="Unassembled WGS sequence"/>
</dbReference>
<keyword evidence="3" id="KW-1185">Reference proteome</keyword>
<evidence type="ECO:0000313" key="2">
    <source>
        <dbReference type="EMBL" id="MBD0852213.1"/>
    </source>
</evidence>
<reference evidence="2 3" key="1">
    <citation type="submission" date="2020-05" db="EMBL/GenBank/DDBJ databases">
        <title>The draft genome sequence of Maribacter arenosus CAU 1321.</title>
        <authorList>
            <person name="Mu L."/>
        </authorList>
    </citation>
    <scope>NUCLEOTIDE SEQUENCE [LARGE SCALE GENOMIC DNA]</scope>
    <source>
        <strain evidence="2 3">CAU 1321</strain>
    </source>
</reference>
<proteinExistence type="predicted"/>
<evidence type="ECO:0000313" key="3">
    <source>
        <dbReference type="Proteomes" id="UP000598350"/>
    </source>
</evidence>
<evidence type="ECO:0008006" key="4">
    <source>
        <dbReference type="Google" id="ProtNLM"/>
    </source>
</evidence>
<evidence type="ECO:0000256" key="1">
    <source>
        <dbReference type="SAM" id="SignalP"/>
    </source>
</evidence>
<gene>
    <name evidence="2" type="ORF">HPE63_16140</name>
</gene>
<keyword evidence="1" id="KW-0732">Signal</keyword>
<dbReference type="RefSeq" id="WP_188315340.1">
    <property type="nucleotide sequence ID" value="NZ_JABTCG010000006.1"/>
</dbReference>
<feature type="signal peptide" evidence="1">
    <location>
        <begin position="1"/>
        <end position="17"/>
    </location>
</feature>
<sequence>MLKYVFALLLSISVLNAQDNAKSVSNDVEVGDVFEIGKPETNTYKHINFPRPNFIIKRGGRANYKLVEGNRVVITSIKEKKDGTTQVKIKRKDGGRFFGSHTVIGADFDQAIQSGELQAEK</sequence>
<comment type="caution">
    <text evidence="2">The sequence shown here is derived from an EMBL/GenBank/DDBJ whole genome shotgun (WGS) entry which is preliminary data.</text>
</comment>
<organism evidence="2 3">
    <name type="scientific">Maribacter arenosus</name>
    <dbReference type="NCBI Taxonomy" id="1854708"/>
    <lineage>
        <taxon>Bacteria</taxon>
        <taxon>Pseudomonadati</taxon>
        <taxon>Bacteroidota</taxon>
        <taxon>Flavobacteriia</taxon>
        <taxon>Flavobacteriales</taxon>
        <taxon>Flavobacteriaceae</taxon>
        <taxon>Maribacter</taxon>
    </lineage>
</organism>
<dbReference type="EMBL" id="JABTCG010000006">
    <property type="protein sequence ID" value="MBD0852213.1"/>
    <property type="molecule type" value="Genomic_DNA"/>
</dbReference>
<protein>
    <recommendedName>
        <fullName evidence="4">Dihydroorotase</fullName>
    </recommendedName>
</protein>
<name>A0ABR7VFQ8_9FLAO</name>